<reference evidence="1 2" key="1">
    <citation type="journal article" date="2021" name="Front. Microbiol.">
        <title>Aerobic Denitrification and Heterotrophic Sulfur Oxidation in the Genus Halomonas Revealed by Six Novel Species Characterizations and Genome-Based Analysis.</title>
        <authorList>
            <person name="Wang L."/>
            <person name="Shao Z."/>
        </authorList>
    </citation>
    <scope>NUCLEOTIDE SEQUENCE [LARGE SCALE GENOMIC DNA]</scope>
    <source>
        <strain evidence="1 2">MCCC 1A11081</strain>
    </source>
</reference>
<accession>A0ABS9A930</accession>
<keyword evidence="2" id="KW-1185">Reference proteome</keyword>
<sequence>MNPGLKGTITLQVPGQPEHTFNLEGEAFSWEDGGETDASFLFKDLENDIEVTLSVEDGNAVFGDFWLDDIRLEVVEGDLEANDAIMSYDHEDY</sequence>
<proteinExistence type="predicted"/>
<protein>
    <submittedName>
        <fullName evidence="1">Uncharacterized protein</fullName>
    </submittedName>
</protein>
<dbReference type="RefSeq" id="WP_234271788.1">
    <property type="nucleotide sequence ID" value="NZ_JABFTX010000006.1"/>
</dbReference>
<gene>
    <name evidence="1" type="ORF">HOP53_20840</name>
</gene>
<organism evidence="1 2">
    <name type="scientific">Billgrantia ethanolica</name>
    <dbReference type="NCBI Taxonomy" id="2733486"/>
    <lineage>
        <taxon>Bacteria</taxon>
        <taxon>Pseudomonadati</taxon>
        <taxon>Pseudomonadota</taxon>
        <taxon>Gammaproteobacteria</taxon>
        <taxon>Oceanospirillales</taxon>
        <taxon>Halomonadaceae</taxon>
        <taxon>Billgrantia</taxon>
    </lineage>
</organism>
<dbReference type="EMBL" id="JABFTX010000006">
    <property type="protein sequence ID" value="MCE8005285.1"/>
    <property type="molecule type" value="Genomic_DNA"/>
</dbReference>
<comment type="caution">
    <text evidence="1">The sequence shown here is derived from an EMBL/GenBank/DDBJ whole genome shotgun (WGS) entry which is preliminary data.</text>
</comment>
<name>A0ABS9A930_9GAMM</name>
<evidence type="ECO:0000313" key="2">
    <source>
        <dbReference type="Proteomes" id="UP001320168"/>
    </source>
</evidence>
<evidence type="ECO:0000313" key="1">
    <source>
        <dbReference type="EMBL" id="MCE8005285.1"/>
    </source>
</evidence>
<dbReference type="Proteomes" id="UP001320168">
    <property type="component" value="Unassembled WGS sequence"/>
</dbReference>